<accession>A0ABS2N5N0</accession>
<organism evidence="1 2">
    <name type="scientific">Aquibacillus albus</name>
    <dbReference type="NCBI Taxonomy" id="1168171"/>
    <lineage>
        <taxon>Bacteria</taxon>
        <taxon>Bacillati</taxon>
        <taxon>Bacillota</taxon>
        <taxon>Bacilli</taxon>
        <taxon>Bacillales</taxon>
        <taxon>Bacillaceae</taxon>
        <taxon>Aquibacillus</taxon>
    </lineage>
</organism>
<reference evidence="1 2" key="1">
    <citation type="submission" date="2021-01" db="EMBL/GenBank/DDBJ databases">
        <title>Genomic Encyclopedia of Type Strains, Phase IV (KMG-IV): sequencing the most valuable type-strain genomes for metagenomic binning, comparative biology and taxonomic classification.</title>
        <authorList>
            <person name="Goeker M."/>
        </authorList>
    </citation>
    <scope>NUCLEOTIDE SEQUENCE [LARGE SCALE GENOMIC DNA]</scope>
    <source>
        <strain evidence="1 2">DSM 23711</strain>
    </source>
</reference>
<protein>
    <submittedName>
        <fullName evidence="1">Uncharacterized protein</fullName>
    </submittedName>
</protein>
<proteinExistence type="predicted"/>
<evidence type="ECO:0000313" key="2">
    <source>
        <dbReference type="Proteomes" id="UP001296943"/>
    </source>
</evidence>
<name>A0ABS2N5N0_9BACI</name>
<keyword evidence="2" id="KW-1185">Reference proteome</keyword>
<evidence type="ECO:0000313" key="1">
    <source>
        <dbReference type="EMBL" id="MBM7573434.1"/>
    </source>
</evidence>
<sequence length="27" mass="2799">MRVITGTVRINVAGMKVNSGAVRINAA</sequence>
<dbReference type="EMBL" id="JAFBDR010000033">
    <property type="protein sequence ID" value="MBM7573434.1"/>
    <property type="molecule type" value="Genomic_DNA"/>
</dbReference>
<comment type="caution">
    <text evidence="1">The sequence shown here is derived from an EMBL/GenBank/DDBJ whole genome shotgun (WGS) entry which is preliminary data.</text>
</comment>
<dbReference type="Proteomes" id="UP001296943">
    <property type="component" value="Unassembled WGS sequence"/>
</dbReference>
<gene>
    <name evidence="1" type="ORF">JOC48_003998</name>
</gene>